<feature type="transmembrane region" description="Helical" evidence="2">
    <location>
        <begin position="281"/>
        <end position="298"/>
    </location>
</feature>
<accession>A0A846Y7F6</accession>
<feature type="transmembrane region" description="Helical" evidence="2">
    <location>
        <begin position="231"/>
        <end position="252"/>
    </location>
</feature>
<evidence type="ECO:0000313" key="3">
    <source>
        <dbReference type="EMBL" id="NKY52629.1"/>
    </source>
</evidence>
<protein>
    <recommendedName>
        <fullName evidence="5">MFS transporter</fullName>
    </recommendedName>
</protein>
<feature type="transmembrane region" description="Helical" evidence="2">
    <location>
        <begin position="7"/>
        <end position="30"/>
    </location>
</feature>
<feature type="transmembrane region" description="Helical" evidence="2">
    <location>
        <begin position="328"/>
        <end position="345"/>
    </location>
</feature>
<keyword evidence="2" id="KW-0472">Membrane</keyword>
<sequence>MRSHHAVLEMITAALATLVAGLSLMLPSGFRWNSPISVLQLDMLTSSQPRATAIGALVALIIAVFVTTVDHVAAAWGAALCGTVVMFATHLPVLSDEHGIAPSTLNYLDSLAGGALLGGIAVAVLRGRLQVFGWTFGALAAIVFGQLGSTAAGEVRNGVPSAPGWSRTLLPPLWLIVITLGFLIAGTVVNRSRDTVERRSVELPVAPIFSGLAYVTTVLFASHWLGDHAGSVGHIVMASALTVAAAVVAAVLLPRRDGVLILLAVALSAVGGALVPARLPLWSVVPLLALIALGLIAGFRRPAPAVAAVVLIAVALTTVVAAPFGSGLATVAVTAVLALVAGYCFGSAAPRYNPARVLGVSIIFVPSVVTSLREHLGREEFVPDPGQWSLSPAGVVDSAAPYWAATGIAAGCAVALWVLQRLRPPSNPTAARSGRWASDRREEPPPPVTDI</sequence>
<feature type="transmembrane region" description="Helical" evidence="2">
    <location>
        <begin position="105"/>
        <end position="124"/>
    </location>
</feature>
<feature type="transmembrane region" description="Helical" evidence="2">
    <location>
        <begin position="357"/>
        <end position="376"/>
    </location>
</feature>
<keyword evidence="2" id="KW-0812">Transmembrane</keyword>
<keyword evidence="2" id="KW-1133">Transmembrane helix</keyword>
<feature type="transmembrane region" description="Helical" evidence="2">
    <location>
        <begin position="50"/>
        <end position="66"/>
    </location>
</feature>
<gene>
    <name evidence="3" type="ORF">HGA08_20705</name>
</gene>
<dbReference type="AlphaFoldDB" id="A0A846Y7F6"/>
<evidence type="ECO:0000256" key="2">
    <source>
        <dbReference type="SAM" id="Phobius"/>
    </source>
</evidence>
<feature type="transmembrane region" description="Helical" evidence="2">
    <location>
        <begin position="400"/>
        <end position="419"/>
    </location>
</feature>
<feature type="transmembrane region" description="Helical" evidence="2">
    <location>
        <begin position="73"/>
        <end position="93"/>
    </location>
</feature>
<dbReference type="Proteomes" id="UP000565711">
    <property type="component" value="Unassembled WGS sequence"/>
</dbReference>
<evidence type="ECO:0000256" key="1">
    <source>
        <dbReference type="SAM" id="MobiDB-lite"/>
    </source>
</evidence>
<name>A0A846Y7F6_9NOCA</name>
<feature type="region of interest" description="Disordered" evidence="1">
    <location>
        <begin position="425"/>
        <end position="451"/>
    </location>
</feature>
<reference evidence="3 4" key="1">
    <citation type="submission" date="2020-04" db="EMBL/GenBank/DDBJ databases">
        <title>MicrobeNet Type strains.</title>
        <authorList>
            <person name="Nicholson A.C."/>
        </authorList>
    </citation>
    <scope>NUCLEOTIDE SEQUENCE [LARGE SCALE GENOMIC DNA]</scope>
    <source>
        <strain evidence="3 4">JCM 12354</strain>
    </source>
</reference>
<evidence type="ECO:0000313" key="4">
    <source>
        <dbReference type="Proteomes" id="UP000565711"/>
    </source>
</evidence>
<feature type="transmembrane region" description="Helical" evidence="2">
    <location>
        <begin position="305"/>
        <end position="322"/>
    </location>
</feature>
<dbReference type="RefSeq" id="WP_067877927.1">
    <property type="nucleotide sequence ID" value="NZ_JAAXOP010000012.1"/>
</dbReference>
<comment type="caution">
    <text evidence="3">The sequence shown here is derived from an EMBL/GenBank/DDBJ whole genome shotgun (WGS) entry which is preliminary data.</text>
</comment>
<evidence type="ECO:0008006" key="5">
    <source>
        <dbReference type="Google" id="ProtNLM"/>
    </source>
</evidence>
<dbReference type="EMBL" id="JAAXOP010000012">
    <property type="protein sequence ID" value="NKY52629.1"/>
    <property type="molecule type" value="Genomic_DNA"/>
</dbReference>
<feature type="transmembrane region" description="Helical" evidence="2">
    <location>
        <begin position="169"/>
        <end position="189"/>
    </location>
</feature>
<proteinExistence type="predicted"/>
<feature type="transmembrane region" description="Helical" evidence="2">
    <location>
        <begin position="131"/>
        <end position="149"/>
    </location>
</feature>
<organism evidence="3 4">
    <name type="scientific">Nocardia vermiculata</name>
    <dbReference type="NCBI Taxonomy" id="257274"/>
    <lineage>
        <taxon>Bacteria</taxon>
        <taxon>Bacillati</taxon>
        <taxon>Actinomycetota</taxon>
        <taxon>Actinomycetes</taxon>
        <taxon>Mycobacteriales</taxon>
        <taxon>Nocardiaceae</taxon>
        <taxon>Nocardia</taxon>
    </lineage>
</organism>
<keyword evidence="4" id="KW-1185">Reference proteome</keyword>
<feature type="transmembrane region" description="Helical" evidence="2">
    <location>
        <begin position="259"/>
        <end position="275"/>
    </location>
</feature>
<feature type="transmembrane region" description="Helical" evidence="2">
    <location>
        <begin position="201"/>
        <end position="225"/>
    </location>
</feature>